<organism evidence="1 2">
    <name type="scientific">Thalassiosira oceanica</name>
    <name type="common">Marine diatom</name>
    <dbReference type="NCBI Taxonomy" id="159749"/>
    <lineage>
        <taxon>Eukaryota</taxon>
        <taxon>Sar</taxon>
        <taxon>Stramenopiles</taxon>
        <taxon>Ochrophyta</taxon>
        <taxon>Bacillariophyta</taxon>
        <taxon>Coscinodiscophyceae</taxon>
        <taxon>Thalassiosirophycidae</taxon>
        <taxon>Thalassiosirales</taxon>
        <taxon>Thalassiosiraceae</taxon>
        <taxon>Thalassiosira</taxon>
    </lineage>
</organism>
<dbReference type="InterPro" id="IPR011990">
    <property type="entry name" value="TPR-like_helical_dom_sf"/>
</dbReference>
<accession>K0SGQ6</accession>
<proteinExistence type="predicted"/>
<keyword evidence="2" id="KW-1185">Reference proteome</keyword>
<dbReference type="SUPFAM" id="SSF81901">
    <property type="entry name" value="HCP-like"/>
    <property type="match status" value="1"/>
</dbReference>
<reference evidence="1 2" key="1">
    <citation type="journal article" date="2012" name="Genome Biol.">
        <title>Genome and low-iron response of an oceanic diatom adapted to chronic iron limitation.</title>
        <authorList>
            <person name="Lommer M."/>
            <person name="Specht M."/>
            <person name="Roy A.S."/>
            <person name="Kraemer L."/>
            <person name="Andreson R."/>
            <person name="Gutowska M.A."/>
            <person name="Wolf J."/>
            <person name="Bergner S.V."/>
            <person name="Schilhabel M.B."/>
            <person name="Klostermeier U.C."/>
            <person name="Beiko R.G."/>
            <person name="Rosenstiel P."/>
            <person name="Hippler M."/>
            <person name="Laroche J."/>
        </authorList>
    </citation>
    <scope>NUCLEOTIDE SEQUENCE [LARGE SCALE GENOMIC DNA]</scope>
    <source>
        <strain evidence="1 2">CCMP1005</strain>
    </source>
</reference>
<name>K0SGQ6_THAOC</name>
<dbReference type="OrthoDB" id="45949at2759"/>
<dbReference type="EMBL" id="AGNL01015922">
    <property type="protein sequence ID" value="EJK65363.1"/>
    <property type="molecule type" value="Genomic_DNA"/>
</dbReference>
<dbReference type="Gene3D" id="1.25.40.10">
    <property type="entry name" value="Tetratricopeptide repeat domain"/>
    <property type="match status" value="1"/>
</dbReference>
<gene>
    <name evidence="1" type="ORF">THAOC_13783</name>
</gene>
<protein>
    <submittedName>
        <fullName evidence="1">Uncharacterized protein</fullName>
    </submittedName>
</protein>
<sequence length="293" mass="31730">MQGLSLPSTVPFLTPSFAATLFFSSAIHFCLGRPVCHWDALTAPLTQWFADCAARGSALCRQLHSTKVGGTPGITEEEASRRMIELNVQAADGGSAYAAIKIARAHLKLLPSSLPFDLGLAERYFRIAIESSAPDGHYGMAQILLTTVKFEASQEGGAGWSDAFRDRRVQEAIAHLERAAFSGHAFSQFNLGLVHTFGYHGGRGGRDAIDVDLAGMWFERSGIPEGFMVAAGQAGAAGQKDRERRMVDMARSMGYFEPWRKEARQRTGSGGAPGIDLNLPWPPAFDGRVPPEF</sequence>
<evidence type="ECO:0000313" key="1">
    <source>
        <dbReference type="EMBL" id="EJK65363.1"/>
    </source>
</evidence>
<evidence type="ECO:0000313" key="2">
    <source>
        <dbReference type="Proteomes" id="UP000266841"/>
    </source>
</evidence>
<dbReference type="Proteomes" id="UP000266841">
    <property type="component" value="Unassembled WGS sequence"/>
</dbReference>
<dbReference type="AlphaFoldDB" id="K0SGQ6"/>
<comment type="caution">
    <text evidence="1">The sequence shown here is derived from an EMBL/GenBank/DDBJ whole genome shotgun (WGS) entry which is preliminary data.</text>
</comment>